<gene>
    <name evidence="13" type="ORF">JY651_15935</name>
</gene>
<comment type="subcellular location">
    <subcellularLocation>
        <location evidence="8">Secreted</location>
    </subcellularLocation>
</comment>
<organism evidence="13 14">
    <name type="scientific">Pyxidicoccus parkwayensis</name>
    <dbReference type="NCBI Taxonomy" id="2813578"/>
    <lineage>
        <taxon>Bacteria</taxon>
        <taxon>Pseudomonadati</taxon>
        <taxon>Myxococcota</taxon>
        <taxon>Myxococcia</taxon>
        <taxon>Myxococcales</taxon>
        <taxon>Cystobacterineae</taxon>
        <taxon>Myxococcaceae</taxon>
        <taxon>Pyxidicoccus</taxon>
    </lineage>
</organism>
<comment type="cofactor">
    <cofactor evidence="8">
        <name>Zn(2+)</name>
        <dbReference type="ChEBI" id="CHEBI:29105"/>
    </cofactor>
</comment>
<dbReference type="Gene3D" id="2.60.120.380">
    <property type="match status" value="1"/>
</dbReference>
<dbReference type="Pfam" id="PF04151">
    <property type="entry name" value="PPC"/>
    <property type="match status" value="1"/>
</dbReference>
<feature type="domain" description="Peptidase M4" evidence="9">
    <location>
        <begin position="268"/>
        <end position="351"/>
    </location>
</feature>
<keyword evidence="5 8" id="KW-0378">Hydrolase</keyword>
<dbReference type="EC" id="3.4.24.-" evidence="8"/>
<feature type="domain" description="Peptidase C-terminal archaeal/bacterial" evidence="11">
    <location>
        <begin position="557"/>
        <end position="617"/>
    </location>
</feature>
<evidence type="ECO:0000256" key="4">
    <source>
        <dbReference type="ARBA" id="ARBA00022729"/>
    </source>
</evidence>
<dbReference type="InterPro" id="IPR001570">
    <property type="entry name" value="Peptidase_M4_C_domain"/>
</dbReference>
<reference evidence="13 14" key="1">
    <citation type="submission" date="2021-02" db="EMBL/GenBank/DDBJ databases">
        <title>De Novo genome assembly of isolated myxobacteria.</title>
        <authorList>
            <person name="Stevens D.C."/>
        </authorList>
    </citation>
    <scope>NUCLEOTIDE SEQUENCE [LARGE SCALE GENOMIC DNA]</scope>
    <source>
        <strain evidence="14">SCPEA02</strain>
    </source>
</reference>
<feature type="signal peptide" evidence="8">
    <location>
        <begin position="1"/>
        <end position="20"/>
    </location>
</feature>
<feature type="domain" description="FTP" evidence="12">
    <location>
        <begin position="105"/>
        <end position="152"/>
    </location>
</feature>
<dbReference type="PRINTS" id="PR00730">
    <property type="entry name" value="THERMOLYSIN"/>
</dbReference>
<feature type="chain" id="PRO_5045014275" description="Neutral metalloproteinase" evidence="8">
    <location>
        <begin position="21"/>
        <end position="631"/>
    </location>
</feature>
<feature type="domain" description="Peptidase M4 C-terminal" evidence="10">
    <location>
        <begin position="354"/>
        <end position="521"/>
    </location>
</feature>
<dbReference type="InterPro" id="IPR007280">
    <property type="entry name" value="Peptidase_C_arc/bac"/>
</dbReference>
<evidence type="ECO:0000256" key="1">
    <source>
        <dbReference type="ARBA" id="ARBA00009388"/>
    </source>
</evidence>
<evidence type="ECO:0000313" key="14">
    <source>
        <dbReference type="Proteomes" id="UP000662747"/>
    </source>
</evidence>
<comment type="function">
    <text evidence="8">Extracellular zinc metalloprotease.</text>
</comment>
<evidence type="ECO:0000256" key="8">
    <source>
        <dbReference type="RuleBase" id="RU366073"/>
    </source>
</evidence>
<evidence type="ECO:0000259" key="10">
    <source>
        <dbReference type="Pfam" id="PF02868"/>
    </source>
</evidence>
<dbReference type="Pfam" id="PF07504">
    <property type="entry name" value="FTP"/>
    <property type="match status" value="1"/>
</dbReference>
<protein>
    <recommendedName>
        <fullName evidence="8">Neutral metalloproteinase</fullName>
        <ecNumber evidence="8">3.4.24.-</ecNumber>
    </recommendedName>
</protein>
<keyword evidence="14" id="KW-1185">Reference proteome</keyword>
<dbReference type="EMBL" id="CP071090">
    <property type="protein sequence ID" value="QSQ26326.1"/>
    <property type="molecule type" value="Genomic_DNA"/>
</dbReference>
<dbReference type="PANTHER" id="PTHR33794">
    <property type="entry name" value="BACILLOLYSIN"/>
    <property type="match status" value="1"/>
</dbReference>
<evidence type="ECO:0000256" key="7">
    <source>
        <dbReference type="ARBA" id="ARBA00023049"/>
    </source>
</evidence>
<evidence type="ECO:0000256" key="3">
    <source>
        <dbReference type="ARBA" id="ARBA00022723"/>
    </source>
</evidence>
<keyword evidence="6 8" id="KW-0862">Zinc</keyword>
<dbReference type="Pfam" id="PF01447">
    <property type="entry name" value="Peptidase_M4"/>
    <property type="match status" value="1"/>
</dbReference>
<dbReference type="Pfam" id="PF02868">
    <property type="entry name" value="Peptidase_M4_C"/>
    <property type="match status" value="1"/>
</dbReference>
<dbReference type="InterPro" id="IPR050728">
    <property type="entry name" value="Zinc_Metalloprotease_M4"/>
</dbReference>
<comment type="similarity">
    <text evidence="1 8">Belongs to the peptidase M4 family.</text>
</comment>
<proteinExistence type="inferred from homology"/>
<accession>A0ABX7P7A1</accession>
<dbReference type="PANTHER" id="PTHR33794:SF1">
    <property type="entry name" value="BACILLOLYSIN"/>
    <property type="match status" value="1"/>
</dbReference>
<dbReference type="InterPro" id="IPR011096">
    <property type="entry name" value="FTP_domain"/>
</dbReference>
<dbReference type="RefSeq" id="WP_206727874.1">
    <property type="nucleotide sequence ID" value="NZ_CP071090.1"/>
</dbReference>
<dbReference type="CDD" id="cd09597">
    <property type="entry name" value="M4_TLP"/>
    <property type="match status" value="1"/>
</dbReference>
<evidence type="ECO:0000259" key="11">
    <source>
        <dbReference type="Pfam" id="PF04151"/>
    </source>
</evidence>
<keyword evidence="7 8" id="KW-0482">Metalloprotease</keyword>
<name>A0ABX7P7A1_9BACT</name>
<evidence type="ECO:0000259" key="9">
    <source>
        <dbReference type="Pfam" id="PF01447"/>
    </source>
</evidence>
<dbReference type="Gene3D" id="3.10.450.490">
    <property type="match status" value="1"/>
</dbReference>
<evidence type="ECO:0000256" key="2">
    <source>
        <dbReference type="ARBA" id="ARBA00022670"/>
    </source>
</evidence>
<dbReference type="PROSITE" id="PS51257">
    <property type="entry name" value="PROKAR_LIPOPROTEIN"/>
    <property type="match status" value="1"/>
</dbReference>
<evidence type="ECO:0000313" key="13">
    <source>
        <dbReference type="EMBL" id="QSQ26326.1"/>
    </source>
</evidence>
<dbReference type="Proteomes" id="UP000662747">
    <property type="component" value="Chromosome"/>
</dbReference>
<dbReference type="Gene3D" id="1.10.390.10">
    <property type="entry name" value="Neutral Protease Domain 2"/>
    <property type="match status" value="1"/>
</dbReference>
<keyword evidence="3" id="KW-0479">Metal-binding</keyword>
<dbReference type="Gene3D" id="3.10.170.10">
    <property type="match status" value="1"/>
</dbReference>
<keyword evidence="8" id="KW-0964">Secreted</keyword>
<evidence type="ECO:0000256" key="5">
    <source>
        <dbReference type="ARBA" id="ARBA00022801"/>
    </source>
</evidence>
<dbReference type="InterPro" id="IPR027268">
    <property type="entry name" value="Peptidase_M4/M1_CTD_sf"/>
</dbReference>
<evidence type="ECO:0000256" key="6">
    <source>
        <dbReference type="ARBA" id="ARBA00022833"/>
    </source>
</evidence>
<keyword evidence="4 8" id="KW-0732">Signal</keyword>
<dbReference type="SUPFAM" id="SSF55486">
    <property type="entry name" value="Metalloproteases ('zincins'), catalytic domain"/>
    <property type="match status" value="1"/>
</dbReference>
<sequence>MKRGTRWLVACFSLSLAACGSEGPEATQAPREEGVSRNADIEAALRALPGTEVAGIHDDGIPFMLSGPLGETGRVITGASARQANALLTPTLERIAPVFRLHTRDLEPLSTATDAQGHTHLRYAQTKNGLPVVGQQLVLHLDENGRVYAVNGGARDGESVSSEPRIGAQAARQAALTATKGGQAVTGEPQLVYVRAPSTERLTLAFQVGVEGEQDGTAVSDQVFIGALDGAEVWRYSDVHTARNRKVCSVGGPNNGTCRLEGQVATGDAAIDTAYDNLGRFYDCYYANFNQDSYNNAGAQLYARVHYLSNYANAYWDGAGMLCGDGDGTTVGPPCADPDIVVHEFTHAVTDSTSDLVYSGESGALSEAYSDIFAAYCQSWATGPWIMGTDVWNIAELAWTPNTSGDALRYMDDPKRDGASLDYYADYNSSVDVHYGSGIINLAFKLLSTGGLHPRGRSSVNVPGIGIQAAGRIFYQANRNYFTPSTTMAQAKTYTRSAAQALGYGTAILDAVDKAWLAVGVGATTPPPTCTLLTNGVTLTGLSGTAGSQQYYCLDVPANLASAFTMSSGTGDADMYVKFGSAPTTSSYDCRPYVAGNNETCNLAARTTAGRYWVMLRGYSAYSGVSLKGQY</sequence>
<evidence type="ECO:0000259" key="12">
    <source>
        <dbReference type="Pfam" id="PF07504"/>
    </source>
</evidence>
<dbReference type="InterPro" id="IPR013856">
    <property type="entry name" value="Peptidase_M4_domain"/>
</dbReference>
<dbReference type="InterPro" id="IPR023612">
    <property type="entry name" value="Peptidase_M4"/>
</dbReference>
<keyword evidence="2 8" id="KW-0645">Protease</keyword>